<name>A0AAW2R0K2_SESRA</name>
<proteinExistence type="predicted"/>
<reference evidence="2" key="1">
    <citation type="submission" date="2020-06" db="EMBL/GenBank/DDBJ databases">
        <authorList>
            <person name="Li T."/>
            <person name="Hu X."/>
            <person name="Zhang T."/>
            <person name="Song X."/>
            <person name="Zhang H."/>
            <person name="Dai N."/>
            <person name="Sheng W."/>
            <person name="Hou X."/>
            <person name="Wei L."/>
        </authorList>
    </citation>
    <scope>NUCLEOTIDE SEQUENCE</scope>
    <source>
        <strain evidence="2">G02</strain>
        <tissue evidence="2">Leaf</tissue>
    </source>
</reference>
<feature type="region of interest" description="Disordered" evidence="1">
    <location>
        <begin position="1"/>
        <end position="54"/>
    </location>
</feature>
<reference evidence="2" key="2">
    <citation type="journal article" date="2024" name="Plant">
        <title>Genomic evolution and insights into agronomic trait innovations of Sesamum species.</title>
        <authorList>
            <person name="Miao H."/>
            <person name="Wang L."/>
            <person name="Qu L."/>
            <person name="Liu H."/>
            <person name="Sun Y."/>
            <person name="Le M."/>
            <person name="Wang Q."/>
            <person name="Wei S."/>
            <person name="Zheng Y."/>
            <person name="Lin W."/>
            <person name="Duan Y."/>
            <person name="Cao H."/>
            <person name="Xiong S."/>
            <person name="Wang X."/>
            <person name="Wei L."/>
            <person name="Li C."/>
            <person name="Ma Q."/>
            <person name="Ju M."/>
            <person name="Zhao R."/>
            <person name="Li G."/>
            <person name="Mu C."/>
            <person name="Tian Q."/>
            <person name="Mei H."/>
            <person name="Zhang T."/>
            <person name="Gao T."/>
            <person name="Zhang H."/>
        </authorList>
    </citation>
    <scope>NUCLEOTIDE SEQUENCE</scope>
    <source>
        <strain evidence="2">G02</strain>
    </source>
</reference>
<organism evidence="2">
    <name type="scientific">Sesamum radiatum</name>
    <name type="common">Black benniseed</name>
    <dbReference type="NCBI Taxonomy" id="300843"/>
    <lineage>
        <taxon>Eukaryota</taxon>
        <taxon>Viridiplantae</taxon>
        <taxon>Streptophyta</taxon>
        <taxon>Embryophyta</taxon>
        <taxon>Tracheophyta</taxon>
        <taxon>Spermatophyta</taxon>
        <taxon>Magnoliopsida</taxon>
        <taxon>eudicotyledons</taxon>
        <taxon>Gunneridae</taxon>
        <taxon>Pentapetalae</taxon>
        <taxon>asterids</taxon>
        <taxon>lamiids</taxon>
        <taxon>Lamiales</taxon>
        <taxon>Pedaliaceae</taxon>
        <taxon>Sesamum</taxon>
    </lineage>
</organism>
<comment type="caution">
    <text evidence="2">The sequence shown here is derived from an EMBL/GenBank/DDBJ whole genome shotgun (WGS) entry which is preliminary data.</text>
</comment>
<sequence length="92" mass="9990">MGGFGLDENYSGSSSYATPSNYAGPSDNAGPSSYVGQSNYAGPSSNAGTSAYNEEDNDPKAIVCCTMRVRTQNQMRLKKRTRCLLIMKMMMR</sequence>
<protein>
    <submittedName>
        <fullName evidence="2">Uncharacterized protein</fullName>
    </submittedName>
</protein>
<evidence type="ECO:0000313" key="2">
    <source>
        <dbReference type="EMBL" id="KAL0373618.1"/>
    </source>
</evidence>
<evidence type="ECO:0000256" key="1">
    <source>
        <dbReference type="SAM" id="MobiDB-lite"/>
    </source>
</evidence>
<dbReference type="AlphaFoldDB" id="A0AAW2R0K2"/>
<dbReference type="EMBL" id="JACGWJ010000014">
    <property type="protein sequence ID" value="KAL0373618.1"/>
    <property type="molecule type" value="Genomic_DNA"/>
</dbReference>
<accession>A0AAW2R0K2</accession>
<feature type="compositionally biased region" description="Polar residues" evidence="1">
    <location>
        <begin position="10"/>
        <end position="52"/>
    </location>
</feature>
<gene>
    <name evidence="2" type="ORF">Sradi_3277500</name>
</gene>